<sequence>MLQEIRICKELGVPGVTLGVLKQGCRVDVERTRALVEAAKPMDVTFSRAFDEVHDLTQALDDVITSGCTRLLTSGGARNVELGKEMLTNLVAVANSRIAIMPGGGVRHQNIVGIVKATGVNMVHSSAMDHGLNVRRESEEATGNMRIFRDSFSRLNIDDAPKQLFYKQE</sequence>
<dbReference type="Gene3D" id="3.20.20.380">
    <property type="entry name" value="Copper homeostasis (CutC) domain"/>
    <property type="match status" value="1"/>
</dbReference>
<evidence type="ECO:0000256" key="1">
    <source>
        <dbReference type="ARBA" id="ARBA00007768"/>
    </source>
</evidence>
<dbReference type="Pfam" id="PF03932">
    <property type="entry name" value="CutC"/>
    <property type="match status" value="1"/>
</dbReference>
<protein>
    <recommendedName>
        <fullName evidence="2">Copper homeostasis protein cutC homolog</fullName>
    </recommendedName>
</protein>
<dbReference type="Proteomes" id="UP001309876">
    <property type="component" value="Unassembled WGS sequence"/>
</dbReference>
<name>A0AAN7T0B6_9EURO</name>
<evidence type="ECO:0000313" key="3">
    <source>
        <dbReference type="EMBL" id="KAK5085633.1"/>
    </source>
</evidence>
<evidence type="ECO:0000256" key="2">
    <source>
        <dbReference type="ARBA" id="ARBA00019014"/>
    </source>
</evidence>
<evidence type="ECO:0000313" key="4">
    <source>
        <dbReference type="Proteomes" id="UP001309876"/>
    </source>
</evidence>
<dbReference type="EMBL" id="JAVRRJ010000004">
    <property type="protein sequence ID" value="KAK5085633.1"/>
    <property type="molecule type" value="Genomic_DNA"/>
</dbReference>
<dbReference type="PANTHER" id="PTHR12598:SF0">
    <property type="entry name" value="COPPER HOMEOSTASIS PROTEIN CUTC HOMOLOG"/>
    <property type="match status" value="1"/>
</dbReference>
<accession>A0AAN7T0B6</accession>
<dbReference type="InterPro" id="IPR036822">
    <property type="entry name" value="CutC-like_dom_sf"/>
</dbReference>
<proteinExistence type="inferred from homology"/>
<gene>
    <name evidence="3" type="ORF">LTR05_004920</name>
</gene>
<organism evidence="3 4">
    <name type="scientific">Lithohypha guttulata</name>
    <dbReference type="NCBI Taxonomy" id="1690604"/>
    <lineage>
        <taxon>Eukaryota</taxon>
        <taxon>Fungi</taxon>
        <taxon>Dikarya</taxon>
        <taxon>Ascomycota</taxon>
        <taxon>Pezizomycotina</taxon>
        <taxon>Eurotiomycetes</taxon>
        <taxon>Chaetothyriomycetidae</taxon>
        <taxon>Chaetothyriales</taxon>
        <taxon>Trichomeriaceae</taxon>
        <taxon>Lithohypha</taxon>
    </lineage>
</organism>
<dbReference type="InterPro" id="IPR005627">
    <property type="entry name" value="CutC-like"/>
</dbReference>
<dbReference type="PANTHER" id="PTHR12598">
    <property type="entry name" value="COPPER HOMEOSTASIS PROTEIN CUTC"/>
    <property type="match status" value="1"/>
</dbReference>
<dbReference type="SUPFAM" id="SSF110395">
    <property type="entry name" value="CutC-like"/>
    <property type="match status" value="1"/>
</dbReference>
<keyword evidence="4" id="KW-1185">Reference proteome</keyword>
<comment type="caution">
    <text evidence="3">The sequence shown here is derived from an EMBL/GenBank/DDBJ whole genome shotgun (WGS) entry which is preliminary data.</text>
</comment>
<comment type="similarity">
    <text evidence="1">Belongs to the CutC family.</text>
</comment>
<dbReference type="GO" id="GO:0005507">
    <property type="term" value="F:copper ion binding"/>
    <property type="evidence" value="ECO:0007669"/>
    <property type="project" value="TreeGrafter"/>
</dbReference>
<dbReference type="AlphaFoldDB" id="A0AAN7T0B6"/>
<reference evidence="3 4" key="1">
    <citation type="submission" date="2023-08" db="EMBL/GenBank/DDBJ databases">
        <title>Black Yeasts Isolated from many extreme environments.</title>
        <authorList>
            <person name="Coleine C."/>
            <person name="Stajich J.E."/>
            <person name="Selbmann L."/>
        </authorList>
    </citation>
    <scope>NUCLEOTIDE SEQUENCE [LARGE SCALE GENOMIC DNA]</scope>
    <source>
        <strain evidence="3 4">CCFEE 5910</strain>
    </source>
</reference>